<feature type="compositionally biased region" description="Polar residues" evidence="1">
    <location>
        <begin position="153"/>
        <end position="162"/>
    </location>
</feature>
<gene>
    <name evidence="2" type="ORF">A4U43_C01F17160</name>
</gene>
<reference evidence="3" key="1">
    <citation type="journal article" date="2017" name="Nat. Commun.">
        <title>The asparagus genome sheds light on the origin and evolution of a young Y chromosome.</title>
        <authorList>
            <person name="Harkess A."/>
            <person name="Zhou J."/>
            <person name="Xu C."/>
            <person name="Bowers J.E."/>
            <person name="Van der Hulst R."/>
            <person name="Ayyampalayam S."/>
            <person name="Mercati F."/>
            <person name="Riccardi P."/>
            <person name="McKain M.R."/>
            <person name="Kakrana A."/>
            <person name="Tang H."/>
            <person name="Ray J."/>
            <person name="Groenendijk J."/>
            <person name="Arikit S."/>
            <person name="Mathioni S.M."/>
            <person name="Nakano M."/>
            <person name="Shan H."/>
            <person name="Telgmann-Rauber A."/>
            <person name="Kanno A."/>
            <person name="Yue Z."/>
            <person name="Chen H."/>
            <person name="Li W."/>
            <person name="Chen Y."/>
            <person name="Xu X."/>
            <person name="Zhang Y."/>
            <person name="Luo S."/>
            <person name="Chen H."/>
            <person name="Gao J."/>
            <person name="Mao Z."/>
            <person name="Pires J.C."/>
            <person name="Luo M."/>
            <person name="Kudrna D."/>
            <person name="Wing R.A."/>
            <person name="Meyers B.C."/>
            <person name="Yi K."/>
            <person name="Kong H."/>
            <person name="Lavrijsen P."/>
            <person name="Sunseri F."/>
            <person name="Falavigna A."/>
            <person name="Ye Y."/>
            <person name="Leebens-Mack J.H."/>
            <person name="Chen G."/>
        </authorList>
    </citation>
    <scope>NUCLEOTIDE SEQUENCE [LARGE SCALE GENOMIC DNA]</scope>
    <source>
        <strain evidence="3">cv. DH0086</strain>
    </source>
</reference>
<proteinExistence type="predicted"/>
<evidence type="ECO:0000313" key="2">
    <source>
        <dbReference type="EMBL" id="ONK80392.1"/>
    </source>
</evidence>
<evidence type="ECO:0000256" key="1">
    <source>
        <dbReference type="SAM" id="MobiDB-lite"/>
    </source>
</evidence>
<dbReference type="AlphaFoldDB" id="A0A5P1FQM0"/>
<dbReference type="Proteomes" id="UP000243459">
    <property type="component" value="Chromosome 1"/>
</dbReference>
<sequence length="221" mass="23924">MLPTKVKLRNGDISAEGANKVEAVGAQEDTEFEVDASDDPMSGLEVRENITVAHSFEENDIIESQISGDSQAEIVDPGMQVPVSAPVHVSDLEHVNPQGDVSSHSYTRFAHTLEGETNTSEEKSVVMPDVNRAPKDEVKMQIGHVSKGEKTHNSSSEKAMTETTDEQENGSKSGDEGGSSSVSNQNEHVEFSENKENSIVEEVRCQGNSASKRGSLKNLKR</sequence>
<accession>A0A5P1FQM0</accession>
<name>A0A5P1FQM0_ASPOF</name>
<feature type="region of interest" description="Disordered" evidence="1">
    <location>
        <begin position="19"/>
        <end position="43"/>
    </location>
</feature>
<dbReference type="Gramene" id="ONK80392">
    <property type="protein sequence ID" value="ONK80392"/>
    <property type="gene ID" value="A4U43_C01F17160"/>
</dbReference>
<organism evidence="2 3">
    <name type="scientific">Asparagus officinalis</name>
    <name type="common">Garden asparagus</name>
    <dbReference type="NCBI Taxonomy" id="4686"/>
    <lineage>
        <taxon>Eukaryota</taxon>
        <taxon>Viridiplantae</taxon>
        <taxon>Streptophyta</taxon>
        <taxon>Embryophyta</taxon>
        <taxon>Tracheophyta</taxon>
        <taxon>Spermatophyta</taxon>
        <taxon>Magnoliopsida</taxon>
        <taxon>Liliopsida</taxon>
        <taxon>Asparagales</taxon>
        <taxon>Asparagaceae</taxon>
        <taxon>Asparagoideae</taxon>
        <taxon>Asparagus</taxon>
    </lineage>
</organism>
<protein>
    <submittedName>
        <fullName evidence="2">Uncharacterized protein</fullName>
    </submittedName>
</protein>
<evidence type="ECO:0000313" key="3">
    <source>
        <dbReference type="Proteomes" id="UP000243459"/>
    </source>
</evidence>
<keyword evidence="3" id="KW-1185">Reference proteome</keyword>
<feature type="compositionally biased region" description="Acidic residues" evidence="1">
    <location>
        <begin position="28"/>
        <end position="38"/>
    </location>
</feature>
<feature type="region of interest" description="Disordered" evidence="1">
    <location>
        <begin position="113"/>
        <end position="221"/>
    </location>
</feature>
<dbReference type="EMBL" id="CM007381">
    <property type="protein sequence ID" value="ONK80392.1"/>
    <property type="molecule type" value="Genomic_DNA"/>
</dbReference>
<feature type="compositionally biased region" description="Basic and acidic residues" evidence="1">
    <location>
        <begin position="187"/>
        <end position="204"/>
    </location>
</feature>